<reference evidence="2 3" key="1">
    <citation type="journal article" date="2019" name="Nat. Ecol. Evol.">
        <title>Megaphylogeny resolves global patterns of mushroom evolution.</title>
        <authorList>
            <person name="Varga T."/>
            <person name="Krizsan K."/>
            <person name="Foldi C."/>
            <person name="Dima B."/>
            <person name="Sanchez-Garcia M."/>
            <person name="Sanchez-Ramirez S."/>
            <person name="Szollosi G.J."/>
            <person name="Szarkandi J.G."/>
            <person name="Papp V."/>
            <person name="Albert L."/>
            <person name="Andreopoulos W."/>
            <person name="Angelini C."/>
            <person name="Antonin V."/>
            <person name="Barry K.W."/>
            <person name="Bougher N.L."/>
            <person name="Buchanan P."/>
            <person name="Buyck B."/>
            <person name="Bense V."/>
            <person name="Catcheside P."/>
            <person name="Chovatia M."/>
            <person name="Cooper J."/>
            <person name="Damon W."/>
            <person name="Desjardin D."/>
            <person name="Finy P."/>
            <person name="Geml J."/>
            <person name="Haridas S."/>
            <person name="Hughes K."/>
            <person name="Justo A."/>
            <person name="Karasinski D."/>
            <person name="Kautmanova I."/>
            <person name="Kiss B."/>
            <person name="Kocsube S."/>
            <person name="Kotiranta H."/>
            <person name="LaButti K.M."/>
            <person name="Lechner B.E."/>
            <person name="Liimatainen K."/>
            <person name="Lipzen A."/>
            <person name="Lukacs Z."/>
            <person name="Mihaltcheva S."/>
            <person name="Morgado L.N."/>
            <person name="Niskanen T."/>
            <person name="Noordeloos M.E."/>
            <person name="Ohm R.A."/>
            <person name="Ortiz-Santana B."/>
            <person name="Ovrebo C."/>
            <person name="Racz N."/>
            <person name="Riley R."/>
            <person name="Savchenko A."/>
            <person name="Shiryaev A."/>
            <person name="Soop K."/>
            <person name="Spirin V."/>
            <person name="Szebenyi C."/>
            <person name="Tomsovsky M."/>
            <person name="Tulloss R.E."/>
            <person name="Uehling J."/>
            <person name="Grigoriev I.V."/>
            <person name="Vagvolgyi C."/>
            <person name="Papp T."/>
            <person name="Martin F.M."/>
            <person name="Miettinen O."/>
            <person name="Hibbett D.S."/>
            <person name="Nagy L.G."/>
        </authorList>
    </citation>
    <scope>NUCLEOTIDE SEQUENCE [LARGE SCALE GENOMIC DNA]</scope>
    <source>
        <strain evidence="2 3">FP101781</strain>
    </source>
</reference>
<protein>
    <submittedName>
        <fullName evidence="2">Uncharacterized protein</fullName>
    </submittedName>
</protein>
<comment type="caution">
    <text evidence="2">The sequence shown here is derived from an EMBL/GenBank/DDBJ whole genome shotgun (WGS) entry which is preliminary data.</text>
</comment>
<evidence type="ECO:0000313" key="3">
    <source>
        <dbReference type="Proteomes" id="UP000298030"/>
    </source>
</evidence>
<accession>A0A4Y7THK6</accession>
<feature type="compositionally biased region" description="Polar residues" evidence="1">
    <location>
        <begin position="1"/>
        <end position="10"/>
    </location>
</feature>
<gene>
    <name evidence="2" type="ORF">FA13DRAFT_180879</name>
</gene>
<name>A0A4Y7THK6_COPMI</name>
<feature type="compositionally biased region" description="Basic residues" evidence="1">
    <location>
        <begin position="24"/>
        <end position="34"/>
    </location>
</feature>
<proteinExistence type="predicted"/>
<feature type="region of interest" description="Disordered" evidence="1">
    <location>
        <begin position="1"/>
        <end position="46"/>
    </location>
</feature>
<organism evidence="2 3">
    <name type="scientific">Coprinellus micaceus</name>
    <name type="common">Glistening ink-cap mushroom</name>
    <name type="synonym">Coprinus micaceus</name>
    <dbReference type="NCBI Taxonomy" id="71717"/>
    <lineage>
        <taxon>Eukaryota</taxon>
        <taxon>Fungi</taxon>
        <taxon>Dikarya</taxon>
        <taxon>Basidiomycota</taxon>
        <taxon>Agaricomycotina</taxon>
        <taxon>Agaricomycetes</taxon>
        <taxon>Agaricomycetidae</taxon>
        <taxon>Agaricales</taxon>
        <taxon>Agaricineae</taxon>
        <taxon>Psathyrellaceae</taxon>
        <taxon>Coprinellus</taxon>
    </lineage>
</organism>
<keyword evidence="3" id="KW-1185">Reference proteome</keyword>
<dbReference type="EMBL" id="QPFP01000013">
    <property type="protein sequence ID" value="TEB33052.1"/>
    <property type="molecule type" value="Genomic_DNA"/>
</dbReference>
<dbReference type="Proteomes" id="UP000298030">
    <property type="component" value="Unassembled WGS sequence"/>
</dbReference>
<evidence type="ECO:0000256" key="1">
    <source>
        <dbReference type="SAM" id="MobiDB-lite"/>
    </source>
</evidence>
<sequence length="150" mass="16994">MLRLPTQGSHGKSKHLNGSLRTRQAPKRLLRGAKRRDGGKLEENRAEFGGPGGFSICISRDTRLSFFLHNLPRFHPIDRPAASQRITKTTCIPRLASRALWLCPEQLSILLRIRVQWDPWGQKGDTNDWGTAKYLVALVNATWNEQPRAS</sequence>
<feature type="compositionally biased region" description="Basic and acidic residues" evidence="1">
    <location>
        <begin position="35"/>
        <end position="46"/>
    </location>
</feature>
<evidence type="ECO:0000313" key="2">
    <source>
        <dbReference type="EMBL" id="TEB33052.1"/>
    </source>
</evidence>
<dbReference type="AlphaFoldDB" id="A0A4Y7THK6"/>